<feature type="compositionally biased region" description="Basic and acidic residues" evidence="1">
    <location>
        <begin position="35"/>
        <end position="55"/>
    </location>
</feature>
<comment type="caution">
    <text evidence="2">The sequence shown here is derived from an EMBL/GenBank/DDBJ whole genome shotgun (WGS) entry which is preliminary data.</text>
</comment>
<reference evidence="2 3" key="1">
    <citation type="submission" date="2024-01" db="EMBL/GenBank/DDBJ databases">
        <title>Genome assemblies of Stephania.</title>
        <authorList>
            <person name="Yang L."/>
        </authorList>
    </citation>
    <scope>NUCLEOTIDE SEQUENCE [LARGE SCALE GENOMIC DNA]</scope>
    <source>
        <strain evidence="2">JXDWG</strain>
        <tissue evidence="2">Leaf</tissue>
    </source>
</reference>
<sequence length="160" mass="17533">MKLVIYQRGFASPASEAVCKELAIRTSQVNAAQRPKTDSTEESKEESTQQGEQERSNQSSSESSEEESEQVSGEESKEESEDKGESGEKDGRECDSGEKSEEESGDKGEVFSDRTNAFQSVSQGRTTVRFMGTNGPTKVALIRESNMSTHNTCVSLSWTL</sequence>
<evidence type="ECO:0000313" key="2">
    <source>
        <dbReference type="EMBL" id="KAK9149320.1"/>
    </source>
</evidence>
<organism evidence="2 3">
    <name type="scientific">Stephania cephalantha</name>
    <dbReference type="NCBI Taxonomy" id="152367"/>
    <lineage>
        <taxon>Eukaryota</taxon>
        <taxon>Viridiplantae</taxon>
        <taxon>Streptophyta</taxon>
        <taxon>Embryophyta</taxon>
        <taxon>Tracheophyta</taxon>
        <taxon>Spermatophyta</taxon>
        <taxon>Magnoliopsida</taxon>
        <taxon>Ranunculales</taxon>
        <taxon>Menispermaceae</taxon>
        <taxon>Menispermoideae</taxon>
        <taxon>Cissampelideae</taxon>
        <taxon>Stephania</taxon>
    </lineage>
</organism>
<gene>
    <name evidence="2" type="ORF">Scep_008077</name>
</gene>
<evidence type="ECO:0000256" key="1">
    <source>
        <dbReference type="SAM" id="MobiDB-lite"/>
    </source>
</evidence>
<feature type="region of interest" description="Disordered" evidence="1">
    <location>
        <begin position="25"/>
        <end position="122"/>
    </location>
</feature>
<feature type="compositionally biased region" description="Polar residues" evidence="1">
    <location>
        <begin position="113"/>
        <end position="122"/>
    </location>
</feature>
<keyword evidence="3" id="KW-1185">Reference proteome</keyword>
<proteinExistence type="predicted"/>
<dbReference type="AlphaFoldDB" id="A0AAP0PPB8"/>
<name>A0AAP0PPB8_9MAGN</name>
<dbReference type="EMBL" id="JBBNAG010000003">
    <property type="protein sequence ID" value="KAK9149320.1"/>
    <property type="molecule type" value="Genomic_DNA"/>
</dbReference>
<evidence type="ECO:0000313" key="3">
    <source>
        <dbReference type="Proteomes" id="UP001419268"/>
    </source>
</evidence>
<protein>
    <submittedName>
        <fullName evidence="2">Uncharacterized protein</fullName>
    </submittedName>
</protein>
<dbReference type="Proteomes" id="UP001419268">
    <property type="component" value="Unassembled WGS sequence"/>
</dbReference>
<feature type="compositionally biased region" description="Basic and acidic residues" evidence="1">
    <location>
        <begin position="83"/>
        <end position="99"/>
    </location>
</feature>
<accession>A0AAP0PPB8</accession>